<organism evidence="3 4">
    <name type="scientific">Candidatus Gottesmanbacteria bacterium RBG_16_43_7</name>
    <dbReference type="NCBI Taxonomy" id="1798373"/>
    <lineage>
        <taxon>Bacteria</taxon>
        <taxon>Candidatus Gottesmaniibacteriota</taxon>
    </lineage>
</organism>
<dbReference type="InterPro" id="IPR001296">
    <property type="entry name" value="Glyco_trans_1"/>
</dbReference>
<dbReference type="STRING" id="1798373.A2154_01780"/>
<dbReference type="PANTHER" id="PTHR45947:SF3">
    <property type="entry name" value="SULFOQUINOVOSYL TRANSFERASE SQD2"/>
    <property type="match status" value="1"/>
</dbReference>
<gene>
    <name evidence="3" type="ORF">A2154_01780</name>
</gene>
<evidence type="ECO:0000313" key="4">
    <source>
        <dbReference type="Proteomes" id="UP000176854"/>
    </source>
</evidence>
<proteinExistence type="predicted"/>
<evidence type="ECO:0000259" key="1">
    <source>
        <dbReference type="Pfam" id="PF00534"/>
    </source>
</evidence>
<dbReference type="EMBL" id="MFJC01000032">
    <property type="protein sequence ID" value="OGG08985.1"/>
    <property type="molecule type" value="Genomic_DNA"/>
</dbReference>
<evidence type="ECO:0000259" key="2">
    <source>
        <dbReference type="Pfam" id="PF13439"/>
    </source>
</evidence>
<protein>
    <recommendedName>
        <fullName evidence="5">Glycosyl transferase family 1</fullName>
    </recommendedName>
</protein>
<name>A0A1F5Z9F3_9BACT</name>
<dbReference type="InterPro" id="IPR050194">
    <property type="entry name" value="Glycosyltransferase_grp1"/>
</dbReference>
<feature type="domain" description="Glycosyl transferase family 1" evidence="1">
    <location>
        <begin position="204"/>
        <end position="363"/>
    </location>
</feature>
<dbReference type="InterPro" id="IPR028098">
    <property type="entry name" value="Glyco_trans_4-like_N"/>
</dbReference>
<reference evidence="3 4" key="1">
    <citation type="journal article" date="2016" name="Nat. Commun.">
        <title>Thousands of microbial genomes shed light on interconnected biogeochemical processes in an aquifer system.</title>
        <authorList>
            <person name="Anantharaman K."/>
            <person name="Brown C.T."/>
            <person name="Hug L.A."/>
            <person name="Sharon I."/>
            <person name="Castelle C.J."/>
            <person name="Probst A.J."/>
            <person name="Thomas B.C."/>
            <person name="Singh A."/>
            <person name="Wilkins M.J."/>
            <person name="Karaoz U."/>
            <person name="Brodie E.L."/>
            <person name="Williams K.H."/>
            <person name="Hubbard S.S."/>
            <person name="Banfield J.F."/>
        </authorList>
    </citation>
    <scope>NUCLEOTIDE SEQUENCE [LARGE SCALE GENOMIC DNA]</scope>
</reference>
<dbReference type="SUPFAM" id="SSF53756">
    <property type="entry name" value="UDP-Glycosyltransferase/glycogen phosphorylase"/>
    <property type="match status" value="1"/>
</dbReference>
<sequence>MRVLYLQTFPFWGSGSGTYARHLASEIGRRHKVAILAPDTRPIERAKLYTVKLPFPVAFTGHPEWPECKLYTELNNEEIYLIYKEFLEATIKTVNDFKPEIIHVHHAFPLSWAAAFVKDFYNIPYVVTIHGSELPSMEKVKRYIRATYYAMYRAKRIVPNSGYTRDWFLSIFKNQFHEKCRVIPGGVSISKFIYSEAGWKDVDKKLNLAGRPMVLFAGKVTRYKGVEFLIGAARKIHGDVVILGDGPELARLKEKARQNNLTNIHWIGHLGAGVKKLAPYYSRADVFVAPSTWDEPLGLVILEAMACNTPVVVTRKGGIPLAVKDGYNGFFVRPRNSAEIVEKVNRLLDKESLRHKMGVNARRSVEQKFSWETIGHKFELMYQRFGKKNGKIQAKFNSNNTPQTAN</sequence>
<comment type="caution">
    <text evidence="3">The sequence shown here is derived from an EMBL/GenBank/DDBJ whole genome shotgun (WGS) entry which is preliminary data.</text>
</comment>
<dbReference type="Gene3D" id="3.40.50.2000">
    <property type="entry name" value="Glycogen Phosphorylase B"/>
    <property type="match status" value="2"/>
</dbReference>
<evidence type="ECO:0000313" key="3">
    <source>
        <dbReference type="EMBL" id="OGG08985.1"/>
    </source>
</evidence>
<dbReference type="Proteomes" id="UP000176854">
    <property type="component" value="Unassembled WGS sequence"/>
</dbReference>
<dbReference type="GO" id="GO:0016757">
    <property type="term" value="F:glycosyltransferase activity"/>
    <property type="evidence" value="ECO:0007669"/>
    <property type="project" value="InterPro"/>
</dbReference>
<dbReference type="CDD" id="cd03801">
    <property type="entry name" value="GT4_PimA-like"/>
    <property type="match status" value="1"/>
</dbReference>
<dbReference type="Pfam" id="PF13439">
    <property type="entry name" value="Glyco_transf_4"/>
    <property type="match status" value="1"/>
</dbReference>
<evidence type="ECO:0008006" key="5">
    <source>
        <dbReference type="Google" id="ProtNLM"/>
    </source>
</evidence>
<dbReference type="Pfam" id="PF00534">
    <property type="entry name" value="Glycos_transf_1"/>
    <property type="match status" value="1"/>
</dbReference>
<accession>A0A1F5Z9F3</accession>
<dbReference type="AlphaFoldDB" id="A0A1F5Z9F3"/>
<feature type="domain" description="Glycosyltransferase subfamily 4-like N-terminal" evidence="2">
    <location>
        <begin position="14"/>
        <end position="190"/>
    </location>
</feature>
<dbReference type="PANTHER" id="PTHR45947">
    <property type="entry name" value="SULFOQUINOVOSYL TRANSFERASE SQD2"/>
    <property type="match status" value="1"/>
</dbReference>